<evidence type="ECO:0000256" key="3">
    <source>
        <dbReference type="SAM" id="Phobius"/>
    </source>
</evidence>
<feature type="transmembrane region" description="Helical" evidence="3">
    <location>
        <begin position="433"/>
        <end position="451"/>
    </location>
</feature>
<sequence>MTRNAWSVLLILICLWVCPARISGFSWNIFSSSSSGSAAVANQRAPMMELEDAVADFDMDGANDPRGLKLLENARNKLAGPRNCWQEAYRKLFASCGEIMADKERQSRLAWHLSSCFQEDSGRLPFPSCADGSKMVHCRKQLSESEGKVFLEFFLETNTLCHQLQAEAFKHNTERLVNDLTRTSKSAKEKLEVIEERSDQIIKESCKVRDTLSSIEIQTDHLAETSKNVREQINDTLAHSKAVFEQSKEIAAAQVALKEGQTEMREKIDAGMARVEESYESLGNGMDKLKQETGYIHREIKSVGDSISSKMEGLQSKAGDIGSVVGKSLENQKKLIDGQSRAMEGLNNLHNFQAQALEESRETIQKLAQFGQRQQEELLAQQEQIRQTHDHLIQNSHSILEAQEEFRAKQANIFAALDKLYILHNAILAESRFIKSFFFYCCIVFLIYMLTSAKQTFSVRGQLYFGLCITLVLEIGLIKVGADDIDKQFWVMSKVFLIRMVFLGVATVQILHSIFTYRDYEALNHRLLQTLVEKVRALEETAGGRALPYETEESEGSLRDYSWVFDELADEVDSKMDPSYALPPERAPRRCNEVMLPEGFGENSITTSVGRSSAALIKELCYRLIAILNVRAHKNKAGTVRLISIAQRDFNPTKYDLHIAKQGIIGYHLEEYKVGGPLLHSGRYGMPPPGTHQERAKHGQLSSARYGCESTSGYL</sequence>
<feature type="coiled-coil region" evidence="1">
    <location>
        <begin position="177"/>
        <end position="204"/>
    </location>
</feature>
<feature type="transmembrane region" description="Helical" evidence="3">
    <location>
        <begin position="497"/>
        <end position="517"/>
    </location>
</feature>
<evidence type="ECO:0000313" key="5">
    <source>
        <dbReference type="EMBL" id="RLM85974.1"/>
    </source>
</evidence>
<evidence type="ECO:0000256" key="2">
    <source>
        <dbReference type="SAM" id="MobiDB-lite"/>
    </source>
</evidence>
<keyword evidence="1" id="KW-0175">Coiled coil</keyword>
<keyword evidence="4" id="KW-0732">Signal</keyword>
<dbReference type="AlphaFoldDB" id="A0A3L6QRM7"/>
<reference evidence="6" key="1">
    <citation type="journal article" date="2019" name="Nat. Commun.">
        <title>The genome of broomcorn millet.</title>
        <authorList>
            <person name="Zou C."/>
            <person name="Miki D."/>
            <person name="Li D."/>
            <person name="Tang Q."/>
            <person name="Xiao L."/>
            <person name="Rajput S."/>
            <person name="Deng P."/>
            <person name="Jia W."/>
            <person name="Huang R."/>
            <person name="Zhang M."/>
            <person name="Sun Y."/>
            <person name="Hu J."/>
            <person name="Fu X."/>
            <person name="Schnable P.S."/>
            <person name="Li F."/>
            <person name="Zhang H."/>
            <person name="Feng B."/>
            <person name="Zhu X."/>
            <person name="Liu R."/>
            <person name="Schnable J.C."/>
            <person name="Zhu J.-K."/>
            <person name="Zhang H."/>
        </authorList>
    </citation>
    <scope>NUCLEOTIDE SEQUENCE [LARGE SCALE GENOMIC DNA]</scope>
</reference>
<name>A0A3L6QRM7_PANMI</name>
<organism evidence="5 6">
    <name type="scientific">Panicum miliaceum</name>
    <name type="common">Proso millet</name>
    <name type="synonym">Broomcorn millet</name>
    <dbReference type="NCBI Taxonomy" id="4540"/>
    <lineage>
        <taxon>Eukaryota</taxon>
        <taxon>Viridiplantae</taxon>
        <taxon>Streptophyta</taxon>
        <taxon>Embryophyta</taxon>
        <taxon>Tracheophyta</taxon>
        <taxon>Spermatophyta</taxon>
        <taxon>Magnoliopsida</taxon>
        <taxon>Liliopsida</taxon>
        <taxon>Poales</taxon>
        <taxon>Poaceae</taxon>
        <taxon>PACMAD clade</taxon>
        <taxon>Panicoideae</taxon>
        <taxon>Panicodae</taxon>
        <taxon>Paniceae</taxon>
        <taxon>Panicinae</taxon>
        <taxon>Panicum</taxon>
        <taxon>Panicum sect. Panicum</taxon>
    </lineage>
</organism>
<dbReference type="Proteomes" id="UP000275267">
    <property type="component" value="Unassembled WGS sequence"/>
</dbReference>
<protein>
    <submittedName>
        <fullName evidence="5">Protein GAMETE EXPRESSED 1-like</fullName>
    </submittedName>
</protein>
<keyword evidence="3" id="KW-1133">Transmembrane helix</keyword>
<feature type="chain" id="PRO_5018053723" evidence="4">
    <location>
        <begin position="25"/>
        <end position="715"/>
    </location>
</feature>
<keyword evidence="3" id="KW-0472">Membrane</keyword>
<evidence type="ECO:0000313" key="6">
    <source>
        <dbReference type="Proteomes" id="UP000275267"/>
    </source>
</evidence>
<dbReference type="InterPro" id="IPR040346">
    <property type="entry name" value="GEX1/Brambleberry"/>
</dbReference>
<comment type="caution">
    <text evidence="5">The sequence shown here is derived from an EMBL/GenBank/DDBJ whole genome shotgun (WGS) entry which is preliminary data.</text>
</comment>
<feature type="signal peptide" evidence="4">
    <location>
        <begin position="1"/>
        <end position="24"/>
    </location>
</feature>
<proteinExistence type="predicted"/>
<accession>A0A3L6QRM7</accession>
<dbReference type="EMBL" id="PQIB02000011">
    <property type="protein sequence ID" value="RLM85974.1"/>
    <property type="molecule type" value="Genomic_DNA"/>
</dbReference>
<dbReference type="PANTHER" id="PTHR33538:SF2">
    <property type="entry name" value="PROTEIN GAMETE EXPRESSED 1"/>
    <property type="match status" value="1"/>
</dbReference>
<dbReference type="PANTHER" id="PTHR33538">
    <property type="entry name" value="PROTEIN GAMETE EXPRESSED 1"/>
    <property type="match status" value="1"/>
</dbReference>
<feature type="region of interest" description="Disordered" evidence="2">
    <location>
        <begin position="687"/>
        <end position="715"/>
    </location>
</feature>
<dbReference type="STRING" id="4540.A0A3L6QRM7"/>
<evidence type="ECO:0000256" key="4">
    <source>
        <dbReference type="SAM" id="SignalP"/>
    </source>
</evidence>
<keyword evidence="3" id="KW-0812">Transmembrane</keyword>
<dbReference type="OrthoDB" id="377549at2759"/>
<evidence type="ECO:0000256" key="1">
    <source>
        <dbReference type="SAM" id="Coils"/>
    </source>
</evidence>
<keyword evidence="6" id="KW-1185">Reference proteome</keyword>
<gene>
    <name evidence="5" type="ORF">C2845_PM04G17160</name>
</gene>
<feature type="transmembrane region" description="Helical" evidence="3">
    <location>
        <begin position="463"/>
        <end position="482"/>
    </location>
</feature>